<dbReference type="Pfam" id="PF13649">
    <property type="entry name" value="Methyltransf_25"/>
    <property type="match status" value="1"/>
</dbReference>
<evidence type="ECO:0000259" key="4">
    <source>
        <dbReference type="Pfam" id="PF13649"/>
    </source>
</evidence>
<name>A0A3M7T922_BRAPC</name>
<comment type="caution">
    <text evidence="5">The sequence shown here is derived from an EMBL/GenBank/DDBJ whole genome shotgun (WGS) entry which is preliminary data.</text>
</comment>
<dbReference type="InterPro" id="IPR041698">
    <property type="entry name" value="Methyltransf_25"/>
</dbReference>
<keyword evidence="6" id="KW-1185">Reference proteome</keyword>
<dbReference type="GO" id="GO:0005739">
    <property type="term" value="C:mitochondrion"/>
    <property type="evidence" value="ECO:0007669"/>
    <property type="project" value="TreeGrafter"/>
</dbReference>
<feature type="domain" description="Methyltransferase" evidence="4">
    <location>
        <begin position="59"/>
        <end position="152"/>
    </location>
</feature>
<dbReference type="SUPFAM" id="SSF53335">
    <property type="entry name" value="S-adenosyl-L-methionine-dependent methyltransferases"/>
    <property type="match status" value="1"/>
</dbReference>
<evidence type="ECO:0000256" key="2">
    <source>
        <dbReference type="ARBA" id="ARBA00022679"/>
    </source>
</evidence>
<accession>A0A3M7T922</accession>
<evidence type="ECO:0000256" key="1">
    <source>
        <dbReference type="ARBA" id="ARBA00022603"/>
    </source>
</evidence>
<gene>
    <name evidence="5" type="ORF">BpHYR1_019015</name>
</gene>
<dbReference type="PANTHER" id="PTHR43464">
    <property type="entry name" value="METHYLTRANSFERASE"/>
    <property type="match status" value="1"/>
</dbReference>
<protein>
    <submittedName>
        <fullName evidence="5">Williams-Beuren syndrome chromosomal region 27</fullName>
    </submittedName>
</protein>
<proteinExistence type="predicted"/>
<dbReference type="Proteomes" id="UP000276133">
    <property type="component" value="Unassembled WGS sequence"/>
</dbReference>
<dbReference type="OrthoDB" id="3647at2759"/>
<keyword evidence="1" id="KW-0489">Methyltransferase</keyword>
<dbReference type="STRING" id="10195.A0A3M7T922"/>
<dbReference type="InterPro" id="IPR029063">
    <property type="entry name" value="SAM-dependent_MTases_sf"/>
</dbReference>
<evidence type="ECO:0000256" key="3">
    <source>
        <dbReference type="ARBA" id="ARBA00022691"/>
    </source>
</evidence>
<dbReference type="CDD" id="cd02440">
    <property type="entry name" value="AdoMet_MTases"/>
    <property type="match status" value="1"/>
</dbReference>
<dbReference type="Gene3D" id="3.40.50.150">
    <property type="entry name" value="Vaccinia Virus protein VP39"/>
    <property type="match status" value="1"/>
</dbReference>
<sequence length="212" mass="24353">MIDLSNQEIANNITQDIYNPDYNSRANHYDEEIVLINRRACDVVAHLVNVFIDDKNARILDIAAGTGLVAIALQRYGFTNMDGLDPSAGMLDKAKEKNLYHNYYYEGIYADKKTSVPDELYDHVLCCASMDDDGLIKFESIEEFLRMMKSGGYGIIVDRDSFYLKSQQTNEKLFTKLEEEKKLKLITNFSFRNYIKNELVSLDGRALVFQKI</sequence>
<evidence type="ECO:0000313" key="6">
    <source>
        <dbReference type="Proteomes" id="UP000276133"/>
    </source>
</evidence>
<dbReference type="EMBL" id="REGN01000085">
    <property type="protein sequence ID" value="RNA44566.1"/>
    <property type="molecule type" value="Genomic_DNA"/>
</dbReference>
<keyword evidence="2" id="KW-0808">Transferase</keyword>
<dbReference type="GO" id="GO:0010420">
    <property type="term" value="F:polyprenyldihydroxybenzoate methyltransferase activity"/>
    <property type="evidence" value="ECO:0007669"/>
    <property type="project" value="TreeGrafter"/>
</dbReference>
<dbReference type="GO" id="GO:0032259">
    <property type="term" value="P:methylation"/>
    <property type="evidence" value="ECO:0007669"/>
    <property type="project" value="UniProtKB-KW"/>
</dbReference>
<evidence type="ECO:0000313" key="5">
    <source>
        <dbReference type="EMBL" id="RNA44566.1"/>
    </source>
</evidence>
<organism evidence="5 6">
    <name type="scientific">Brachionus plicatilis</name>
    <name type="common">Marine rotifer</name>
    <name type="synonym">Brachionus muelleri</name>
    <dbReference type="NCBI Taxonomy" id="10195"/>
    <lineage>
        <taxon>Eukaryota</taxon>
        <taxon>Metazoa</taxon>
        <taxon>Spiralia</taxon>
        <taxon>Gnathifera</taxon>
        <taxon>Rotifera</taxon>
        <taxon>Eurotatoria</taxon>
        <taxon>Monogononta</taxon>
        <taxon>Pseudotrocha</taxon>
        <taxon>Ploima</taxon>
        <taxon>Brachionidae</taxon>
        <taxon>Brachionus</taxon>
    </lineage>
</organism>
<reference evidence="5 6" key="1">
    <citation type="journal article" date="2018" name="Sci. Rep.">
        <title>Genomic signatures of local adaptation to the degree of environmental predictability in rotifers.</title>
        <authorList>
            <person name="Franch-Gras L."/>
            <person name="Hahn C."/>
            <person name="Garcia-Roger E.M."/>
            <person name="Carmona M.J."/>
            <person name="Serra M."/>
            <person name="Gomez A."/>
        </authorList>
    </citation>
    <scope>NUCLEOTIDE SEQUENCE [LARGE SCALE GENOMIC DNA]</scope>
    <source>
        <strain evidence="5">HYR1</strain>
    </source>
</reference>
<dbReference type="AlphaFoldDB" id="A0A3M7T922"/>
<dbReference type="PANTHER" id="PTHR43464:SF19">
    <property type="entry name" value="UBIQUINONE BIOSYNTHESIS O-METHYLTRANSFERASE, MITOCHONDRIAL"/>
    <property type="match status" value="1"/>
</dbReference>
<keyword evidence="3" id="KW-0949">S-adenosyl-L-methionine</keyword>